<reference evidence="1 2" key="1">
    <citation type="submission" date="2019-02" db="EMBL/GenBank/DDBJ databases">
        <title>Deep-cultivation of Planctomycetes and their phenomic and genomic characterization uncovers novel biology.</title>
        <authorList>
            <person name="Wiegand S."/>
            <person name="Jogler M."/>
            <person name="Boedeker C."/>
            <person name="Pinto D."/>
            <person name="Vollmers J."/>
            <person name="Rivas-Marin E."/>
            <person name="Kohn T."/>
            <person name="Peeters S.H."/>
            <person name="Heuer A."/>
            <person name="Rast P."/>
            <person name="Oberbeckmann S."/>
            <person name="Bunk B."/>
            <person name="Jeske O."/>
            <person name="Meyerdierks A."/>
            <person name="Storesund J.E."/>
            <person name="Kallscheuer N."/>
            <person name="Luecker S."/>
            <person name="Lage O.M."/>
            <person name="Pohl T."/>
            <person name="Merkel B.J."/>
            <person name="Hornburger P."/>
            <person name="Mueller R.-W."/>
            <person name="Bruemmer F."/>
            <person name="Labrenz M."/>
            <person name="Spormann A.M."/>
            <person name="Op den Camp H."/>
            <person name="Overmann J."/>
            <person name="Amann R."/>
            <person name="Jetten M.S.M."/>
            <person name="Mascher T."/>
            <person name="Medema M.H."/>
            <person name="Devos D.P."/>
            <person name="Kaster A.-K."/>
            <person name="Ovreas L."/>
            <person name="Rohde M."/>
            <person name="Galperin M.Y."/>
            <person name="Jogler C."/>
        </authorList>
    </citation>
    <scope>NUCLEOTIDE SEQUENCE [LARGE SCALE GENOMIC DNA]</scope>
    <source>
        <strain evidence="1 2">Pan241w</strain>
    </source>
</reference>
<proteinExistence type="predicted"/>
<keyword evidence="2" id="KW-1185">Reference proteome</keyword>
<dbReference type="RefSeq" id="WP_145211987.1">
    <property type="nucleotide sequence ID" value="NZ_CP036269.1"/>
</dbReference>
<dbReference type="Proteomes" id="UP000317171">
    <property type="component" value="Chromosome"/>
</dbReference>
<dbReference type="KEGG" id="gaz:Pan241w_10980"/>
<gene>
    <name evidence="1" type="ORF">Pan241w_10980</name>
</gene>
<organism evidence="1 2">
    <name type="scientific">Gimesia alba</name>
    <dbReference type="NCBI Taxonomy" id="2527973"/>
    <lineage>
        <taxon>Bacteria</taxon>
        <taxon>Pseudomonadati</taxon>
        <taxon>Planctomycetota</taxon>
        <taxon>Planctomycetia</taxon>
        <taxon>Planctomycetales</taxon>
        <taxon>Planctomycetaceae</taxon>
        <taxon>Gimesia</taxon>
    </lineage>
</organism>
<sequence>MAYEVYSAGDSIGEFGVFQDAIECAEDEMNNLWADENGDAELVQVHLICSSTGLYDRGSKDKDGNTTLDYEHHTTSEWDRILSALASMDYLDGYLPITHDKKPVYPGMKLYLVIGISREVFRFTVNSIECGEAKGEYVVRGWDYGRQVSVCEDPSECFSSLESTR</sequence>
<name>A0A517RAY0_9PLAN</name>
<dbReference type="EMBL" id="CP036269">
    <property type="protein sequence ID" value="QDT41039.1"/>
    <property type="molecule type" value="Genomic_DNA"/>
</dbReference>
<accession>A0A517RAY0</accession>
<dbReference type="AlphaFoldDB" id="A0A517RAY0"/>
<protein>
    <submittedName>
        <fullName evidence="1">Uncharacterized protein</fullName>
    </submittedName>
</protein>
<evidence type="ECO:0000313" key="2">
    <source>
        <dbReference type="Proteomes" id="UP000317171"/>
    </source>
</evidence>
<evidence type="ECO:0000313" key="1">
    <source>
        <dbReference type="EMBL" id="QDT41039.1"/>
    </source>
</evidence>